<reference evidence="16" key="1">
    <citation type="submission" date="2019-01" db="EMBL/GenBank/DDBJ databases">
        <title>Gri0909 isolated from a small marine red alga.</title>
        <authorList>
            <person name="Kim J."/>
            <person name="Jeong S.E."/>
            <person name="Jeon C.O."/>
        </authorList>
    </citation>
    <scope>NUCLEOTIDE SEQUENCE [LARGE SCALE GENOMIC DNA]</scope>
    <source>
        <strain evidence="16">Gri0909</strain>
    </source>
</reference>
<keyword evidence="5 8" id="KW-0067">ATP-binding</keyword>
<dbReference type="Proteomes" id="UP000287447">
    <property type="component" value="Unassembled WGS sequence"/>
</dbReference>
<feature type="binding site" evidence="8">
    <location>
        <position position="186"/>
    </location>
    <ligand>
        <name>ATP</name>
        <dbReference type="ChEBI" id="CHEBI:30616"/>
    </ligand>
</feature>
<comment type="caution">
    <text evidence="8">Lacks conserved residue(s) required for the propagation of feature annotation.</text>
</comment>
<evidence type="ECO:0000256" key="2">
    <source>
        <dbReference type="ARBA" id="ARBA00022490"/>
    </source>
</evidence>
<keyword evidence="6 8" id="KW-0446">Lipid-binding</keyword>
<dbReference type="SMART" id="SM00760">
    <property type="entry name" value="Bac_DnaA_C"/>
    <property type="match status" value="1"/>
</dbReference>
<dbReference type="PANTHER" id="PTHR30050:SF2">
    <property type="entry name" value="CHROMOSOMAL REPLICATION INITIATOR PROTEIN DNAA"/>
    <property type="match status" value="1"/>
</dbReference>
<dbReference type="GO" id="GO:0003688">
    <property type="term" value="F:DNA replication origin binding"/>
    <property type="evidence" value="ECO:0007669"/>
    <property type="project" value="UniProtKB-UniRule"/>
</dbReference>
<accession>A0A3S2WSS6</accession>
<dbReference type="AlphaFoldDB" id="A0A3S2WSS6"/>
<sequence>MNLGGAMEQRLSAQWARVRARMRSEFGETAFQSWLKPLTFKGFHNGVVHLLVPTRFMQNWIESQYGDRLLELWRSENPSVTAIDVVHSATSSASHSAGHSGGHSATHGASGFSAHGRDGAAAPSANTDALNSFDAGLCAPLDPRFRFDNFIVGKPNELAFAAARRVAEADNVPFNPLFLFGGVGLGKTHLMHAIAAQLRESAPEKRVLYLSAEKFMYQFIRALRYKDTMAFKEQFRSVDVLMIDDVQFIAGKDNTQEEFFHTFNALVDQNRQVVISADKSPAELEGIEDRMKSRLGWGLVAEIHSTTYELRLGILQSKAEQMSADIPPKVLEFLAHKITSNVRELEGALNRLVAYANLVGRSITLETAQEVLHDLLRANDRRVTIEEIQKRVAEHFNVKLSEMHSARRSRGIARPRQVAMYLSKQLTARSLPEIGRKFGGRDHTTVMHAVRKVDELKQSDSSFAEDVELLRRMLEG</sequence>
<dbReference type="GO" id="GO:0005886">
    <property type="term" value="C:plasma membrane"/>
    <property type="evidence" value="ECO:0007669"/>
    <property type="project" value="TreeGrafter"/>
</dbReference>
<comment type="subunit">
    <text evidence="8">Oligomerizes as a right-handed, spiral filament on DNA at oriC.</text>
</comment>
<dbReference type="InterPro" id="IPR027417">
    <property type="entry name" value="P-loop_NTPase"/>
</dbReference>
<dbReference type="GO" id="GO:0006270">
    <property type="term" value="P:DNA replication initiation"/>
    <property type="evidence" value="ECO:0007669"/>
    <property type="project" value="UniProtKB-UniRule"/>
</dbReference>
<comment type="function">
    <text evidence="8 10">Plays an essential role in the initiation and regulation of chromosomal replication. ATP-DnaA binds to the origin of replication (oriC) to initiate formation of the DNA replication initiation complex once per cell cycle. Binds the DnaA box (a 9 base pair repeat at the origin) and separates the double-stranded (ds)DNA. Forms a right-handed helical filament on oriC DNA; dsDNA binds to the exterior of the filament while single-stranded (ss)DNA is stabiized in the filament's interior. The ATP-DnaA-oriC complex binds and stabilizes one strand of the AT-rich DNA unwinding element (DUE), permitting loading of DNA polymerase. After initiation quickly degrades to an ADP-DnaA complex that is not apt for DNA replication. Binds acidic phospholipids.</text>
</comment>
<evidence type="ECO:0000256" key="1">
    <source>
        <dbReference type="ARBA" id="ARBA00006583"/>
    </source>
</evidence>
<dbReference type="FunFam" id="1.10.8.60:FF:000003">
    <property type="entry name" value="Chromosomal replication initiator protein DnaA"/>
    <property type="match status" value="1"/>
</dbReference>
<feature type="region of interest" description="Domain III, AAA+ region" evidence="8">
    <location>
        <begin position="140"/>
        <end position="356"/>
    </location>
</feature>
<dbReference type="InterPro" id="IPR020591">
    <property type="entry name" value="Chromosome_initiator_DnaA-like"/>
</dbReference>
<dbReference type="Gene3D" id="1.10.8.60">
    <property type="match status" value="1"/>
</dbReference>
<comment type="caution">
    <text evidence="15">The sequence shown here is derived from an EMBL/GenBank/DDBJ whole genome shotgun (WGS) entry which is preliminary data.</text>
</comment>
<dbReference type="PRINTS" id="PR00051">
    <property type="entry name" value="DNAA"/>
</dbReference>
<evidence type="ECO:0000259" key="13">
    <source>
        <dbReference type="SMART" id="SM00382"/>
    </source>
</evidence>
<feature type="region of interest" description="Domain I, interacts with DnaA modulators" evidence="8">
    <location>
        <begin position="1"/>
        <end position="90"/>
    </location>
</feature>
<keyword evidence="3 8" id="KW-0235">DNA replication</keyword>
<dbReference type="CDD" id="cd06571">
    <property type="entry name" value="Bac_DnaA_C"/>
    <property type="match status" value="1"/>
</dbReference>
<keyword evidence="7 8" id="KW-0238">DNA-binding</keyword>
<dbReference type="GO" id="GO:0006275">
    <property type="term" value="P:regulation of DNA replication"/>
    <property type="evidence" value="ECO:0007669"/>
    <property type="project" value="UniProtKB-UniRule"/>
</dbReference>
<evidence type="ECO:0000256" key="12">
    <source>
        <dbReference type="SAM" id="MobiDB-lite"/>
    </source>
</evidence>
<comment type="subcellular location">
    <subcellularLocation>
        <location evidence="8">Cytoplasm</location>
    </subcellularLocation>
</comment>
<keyword evidence="4 8" id="KW-0547">Nucleotide-binding</keyword>
<evidence type="ECO:0000256" key="9">
    <source>
        <dbReference type="NCBIfam" id="TIGR00362"/>
    </source>
</evidence>
<dbReference type="InterPro" id="IPR001957">
    <property type="entry name" value="Chromosome_initiator_DnaA"/>
</dbReference>
<dbReference type="Gene3D" id="3.40.50.300">
    <property type="entry name" value="P-loop containing nucleotide triphosphate hydrolases"/>
    <property type="match status" value="1"/>
</dbReference>
<dbReference type="InterPro" id="IPR038454">
    <property type="entry name" value="DnaA_N_sf"/>
</dbReference>
<feature type="region of interest" description="Disordered" evidence="12">
    <location>
        <begin position="92"/>
        <end position="120"/>
    </location>
</feature>
<name>A0A3S2WSS6_9PROT</name>
<dbReference type="InterPro" id="IPR018312">
    <property type="entry name" value="Chromosome_initiator_DnaA_CS"/>
</dbReference>
<keyword evidence="2 8" id="KW-0963">Cytoplasm</keyword>
<gene>
    <name evidence="8 15" type="primary">dnaA</name>
    <name evidence="15" type="ORF">EOI86_12605</name>
</gene>
<dbReference type="FunFam" id="3.40.50.300:FF:000668">
    <property type="entry name" value="Chromosomal replication initiator protein DnaA"/>
    <property type="match status" value="1"/>
</dbReference>
<dbReference type="Pfam" id="PF00308">
    <property type="entry name" value="Bac_DnaA"/>
    <property type="match status" value="1"/>
</dbReference>
<dbReference type="SUPFAM" id="SSF48295">
    <property type="entry name" value="TrpR-like"/>
    <property type="match status" value="1"/>
</dbReference>
<dbReference type="PANTHER" id="PTHR30050">
    <property type="entry name" value="CHROMOSOMAL REPLICATION INITIATOR PROTEIN DNAA"/>
    <property type="match status" value="1"/>
</dbReference>
<evidence type="ECO:0000256" key="3">
    <source>
        <dbReference type="ARBA" id="ARBA00022705"/>
    </source>
</evidence>
<evidence type="ECO:0000313" key="15">
    <source>
        <dbReference type="EMBL" id="RVU36907.1"/>
    </source>
</evidence>
<dbReference type="SUPFAM" id="SSF52540">
    <property type="entry name" value="P-loop containing nucleoside triphosphate hydrolases"/>
    <property type="match status" value="1"/>
</dbReference>
<feature type="binding site" evidence="8">
    <location>
        <position position="187"/>
    </location>
    <ligand>
        <name>ATP</name>
        <dbReference type="ChEBI" id="CHEBI:30616"/>
    </ligand>
</feature>
<dbReference type="InterPro" id="IPR013159">
    <property type="entry name" value="DnaA_C"/>
</dbReference>
<comment type="similarity">
    <text evidence="1 8 11">Belongs to the DnaA family.</text>
</comment>
<dbReference type="GO" id="GO:0008289">
    <property type="term" value="F:lipid binding"/>
    <property type="evidence" value="ECO:0007669"/>
    <property type="project" value="UniProtKB-KW"/>
</dbReference>
<comment type="domain">
    <text evidence="8">Domain I is involved in oligomerization and binding regulators, domain II is flexibile and of varying length in different bacteria, domain III forms the AAA+ region, while domain IV binds dsDNA.</text>
</comment>
<keyword evidence="16" id="KW-1185">Reference proteome</keyword>
<dbReference type="Gene3D" id="1.10.1750.10">
    <property type="match status" value="1"/>
</dbReference>
<dbReference type="HAMAP" id="MF_00377">
    <property type="entry name" value="DnaA_bact"/>
    <property type="match status" value="1"/>
</dbReference>
<dbReference type="InterPro" id="IPR010921">
    <property type="entry name" value="Trp_repressor/repl_initiator"/>
</dbReference>
<feature type="region of interest" description="Domain IV, binds dsDNA" evidence="8">
    <location>
        <begin position="357"/>
        <end position="476"/>
    </location>
</feature>
<feature type="compositionally biased region" description="Low complexity" evidence="12">
    <location>
        <begin position="92"/>
        <end position="114"/>
    </location>
</feature>
<dbReference type="InterPro" id="IPR013317">
    <property type="entry name" value="DnaA_dom"/>
</dbReference>
<evidence type="ECO:0000256" key="6">
    <source>
        <dbReference type="ARBA" id="ARBA00023121"/>
    </source>
</evidence>
<dbReference type="NCBIfam" id="TIGR00362">
    <property type="entry name" value="DnaA"/>
    <property type="match status" value="1"/>
</dbReference>
<dbReference type="EMBL" id="SADE01000002">
    <property type="protein sequence ID" value="RVU36907.1"/>
    <property type="molecule type" value="Genomic_DNA"/>
</dbReference>
<dbReference type="CDD" id="cd00009">
    <property type="entry name" value="AAA"/>
    <property type="match status" value="1"/>
</dbReference>
<feature type="domain" description="Chromosomal replication initiator DnaA C-terminal" evidence="14">
    <location>
        <begin position="384"/>
        <end position="453"/>
    </location>
</feature>
<evidence type="ECO:0000256" key="5">
    <source>
        <dbReference type="ARBA" id="ARBA00022840"/>
    </source>
</evidence>
<protein>
    <recommendedName>
        <fullName evidence="8 9">Chromosomal replication initiator protein DnaA</fullName>
    </recommendedName>
</protein>
<feature type="binding site" evidence="8">
    <location>
        <position position="184"/>
    </location>
    <ligand>
        <name>ATP</name>
        <dbReference type="ChEBI" id="CHEBI:30616"/>
    </ligand>
</feature>
<proteinExistence type="inferred from homology"/>
<dbReference type="GO" id="GO:0005737">
    <property type="term" value="C:cytoplasm"/>
    <property type="evidence" value="ECO:0007669"/>
    <property type="project" value="UniProtKB-SubCell"/>
</dbReference>
<evidence type="ECO:0000256" key="11">
    <source>
        <dbReference type="RuleBase" id="RU004227"/>
    </source>
</evidence>
<evidence type="ECO:0000313" key="16">
    <source>
        <dbReference type="Proteomes" id="UP000287447"/>
    </source>
</evidence>
<evidence type="ECO:0000256" key="8">
    <source>
        <dbReference type="HAMAP-Rule" id="MF_00377"/>
    </source>
</evidence>
<dbReference type="GO" id="GO:0005524">
    <property type="term" value="F:ATP binding"/>
    <property type="evidence" value="ECO:0007669"/>
    <property type="project" value="UniProtKB-UniRule"/>
</dbReference>
<dbReference type="Pfam" id="PF11638">
    <property type="entry name" value="DnaA_N"/>
    <property type="match status" value="1"/>
</dbReference>
<organism evidence="15 16">
    <name type="scientific">Hwanghaeella grinnelliae</name>
    <dbReference type="NCBI Taxonomy" id="2500179"/>
    <lineage>
        <taxon>Bacteria</taxon>
        <taxon>Pseudomonadati</taxon>
        <taxon>Pseudomonadota</taxon>
        <taxon>Alphaproteobacteria</taxon>
        <taxon>Rhodospirillales</taxon>
        <taxon>Rhodospirillaceae</taxon>
        <taxon>Hwanghaeella</taxon>
    </lineage>
</organism>
<dbReference type="RefSeq" id="WP_127766383.1">
    <property type="nucleotide sequence ID" value="NZ_SADE01000002.1"/>
</dbReference>
<evidence type="ECO:0000259" key="14">
    <source>
        <dbReference type="SMART" id="SM00760"/>
    </source>
</evidence>
<dbReference type="InterPro" id="IPR024633">
    <property type="entry name" value="DnaA_N_dom"/>
</dbReference>
<evidence type="ECO:0000256" key="10">
    <source>
        <dbReference type="RuleBase" id="RU000577"/>
    </source>
</evidence>
<dbReference type="Gene3D" id="3.30.300.180">
    <property type="match status" value="1"/>
</dbReference>
<dbReference type="Pfam" id="PF08299">
    <property type="entry name" value="Bac_DnaA_C"/>
    <property type="match status" value="1"/>
</dbReference>
<feature type="binding site" evidence="8">
    <location>
        <position position="188"/>
    </location>
    <ligand>
        <name>ATP</name>
        <dbReference type="ChEBI" id="CHEBI:30616"/>
    </ligand>
</feature>
<dbReference type="SMART" id="SM00382">
    <property type="entry name" value="AAA"/>
    <property type="match status" value="1"/>
</dbReference>
<dbReference type="PROSITE" id="PS01008">
    <property type="entry name" value="DNAA"/>
    <property type="match status" value="1"/>
</dbReference>
<dbReference type="InterPro" id="IPR003593">
    <property type="entry name" value="AAA+_ATPase"/>
</dbReference>
<evidence type="ECO:0000256" key="4">
    <source>
        <dbReference type="ARBA" id="ARBA00022741"/>
    </source>
</evidence>
<feature type="domain" description="AAA+ ATPase" evidence="13">
    <location>
        <begin position="173"/>
        <end position="377"/>
    </location>
</feature>
<dbReference type="OrthoDB" id="9807019at2"/>
<evidence type="ECO:0000256" key="7">
    <source>
        <dbReference type="ARBA" id="ARBA00023125"/>
    </source>
</evidence>